<name>A0A4V5PGY6_9BURK</name>
<dbReference type="AlphaFoldDB" id="A0A4V5PGY6"/>
<dbReference type="Pfam" id="PF03421">
    <property type="entry name" value="Acetyltransf_14"/>
    <property type="match status" value="1"/>
</dbReference>
<reference evidence="7 8" key="1">
    <citation type="submission" date="2019-04" db="EMBL/GenBank/DDBJ databases">
        <title>Trinickia sp. 7GSK02, isolated from subtropical forest soil.</title>
        <authorList>
            <person name="Gao Z.-H."/>
            <person name="Qiu L.-H."/>
        </authorList>
    </citation>
    <scope>NUCLEOTIDE SEQUENCE [LARGE SCALE GENOMIC DNA]</scope>
    <source>
        <strain evidence="7 8">7GSK02</strain>
    </source>
</reference>
<gene>
    <name evidence="7" type="ORF">FAZ69_28755</name>
</gene>
<accession>A0A4V5PGY6</accession>
<protein>
    <submittedName>
        <fullName evidence="7">Type III effector protein</fullName>
    </submittedName>
</protein>
<keyword evidence="1" id="KW-0808">Transferase</keyword>
<feature type="compositionally biased region" description="Low complexity" evidence="6">
    <location>
        <begin position="49"/>
        <end position="80"/>
    </location>
</feature>
<keyword evidence="8" id="KW-1185">Reference proteome</keyword>
<organism evidence="7 8">
    <name type="scientific">Trinickia terrae</name>
    <dbReference type="NCBI Taxonomy" id="2571161"/>
    <lineage>
        <taxon>Bacteria</taxon>
        <taxon>Pseudomonadati</taxon>
        <taxon>Pseudomonadota</taxon>
        <taxon>Betaproteobacteria</taxon>
        <taxon>Burkholderiales</taxon>
        <taxon>Burkholderiaceae</taxon>
        <taxon>Trinickia</taxon>
    </lineage>
</organism>
<comment type="catalytic activity">
    <reaction evidence="5">
        <text>L-seryl-[protein] + acetyl-CoA = O-acetyl-L-seryl-[protein] + CoA</text>
        <dbReference type="Rhea" id="RHEA:59392"/>
        <dbReference type="Rhea" id="RHEA-COMP:9863"/>
        <dbReference type="Rhea" id="RHEA-COMP:15352"/>
        <dbReference type="ChEBI" id="CHEBI:29999"/>
        <dbReference type="ChEBI" id="CHEBI:57287"/>
        <dbReference type="ChEBI" id="CHEBI:57288"/>
        <dbReference type="ChEBI" id="CHEBI:141128"/>
    </reaction>
    <physiologicalReaction direction="left-to-right" evidence="5">
        <dbReference type="Rhea" id="RHEA:59393"/>
    </physiologicalReaction>
</comment>
<dbReference type="EMBL" id="SWJE01000019">
    <property type="protein sequence ID" value="TKC81320.1"/>
    <property type="molecule type" value="Genomic_DNA"/>
</dbReference>
<keyword evidence="2" id="KW-0012">Acyltransferase</keyword>
<evidence type="ECO:0000256" key="4">
    <source>
        <dbReference type="ARBA" id="ARBA00048364"/>
    </source>
</evidence>
<dbReference type="InterPro" id="IPR005083">
    <property type="entry name" value="YopJ-like"/>
</dbReference>
<evidence type="ECO:0000256" key="5">
    <source>
        <dbReference type="ARBA" id="ARBA00048662"/>
    </source>
</evidence>
<dbReference type="Proteomes" id="UP000305539">
    <property type="component" value="Unassembled WGS sequence"/>
</dbReference>
<comment type="similarity">
    <text evidence="3">Belongs to the acetyltransferase YopJ family.</text>
</comment>
<evidence type="ECO:0000256" key="3">
    <source>
        <dbReference type="ARBA" id="ARBA00023785"/>
    </source>
</evidence>
<evidence type="ECO:0000313" key="7">
    <source>
        <dbReference type="EMBL" id="TKC81320.1"/>
    </source>
</evidence>
<comment type="catalytic activity">
    <reaction evidence="4">
        <text>L-threonyl-[protein] + acetyl-CoA = O-acetyl-L-threonyl-[protein] + CoA</text>
        <dbReference type="Rhea" id="RHEA:65340"/>
        <dbReference type="Rhea" id="RHEA-COMP:11060"/>
        <dbReference type="Rhea" id="RHEA-COMP:16780"/>
        <dbReference type="ChEBI" id="CHEBI:30013"/>
        <dbReference type="ChEBI" id="CHEBI:57287"/>
        <dbReference type="ChEBI" id="CHEBI:57288"/>
        <dbReference type="ChEBI" id="CHEBI:141025"/>
    </reaction>
    <physiologicalReaction direction="left-to-right" evidence="4">
        <dbReference type="Rhea" id="RHEA:65341"/>
    </physiologicalReaction>
</comment>
<evidence type="ECO:0000256" key="6">
    <source>
        <dbReference type="SAM" id="MobiDB-lite"/>
    </source>
</evidence>
<dbReference type="RefSeq" id="WP_136898482.1">
    <property type="nucleotide sequence ID" value="NZ_SWJE01000019.1"/>
</dbReference>
<evidence type="ECO:0000256" key="1">
    <source>
        <dbReference type="ARBA" id="ARBA00022679"/>
    </source>
</evidence>
<proteinExistence type="inferred from homology"/>
<evidence type="ECO:0000256" key="2">
    <source>
        <dbReference type="ARBA" id="ARBA00023315"/>
    </source>
</evidence>
<evidence type="ECO:0000313" key="8">
    <source>
        <dbReference type="Proteomes" id="UP000305539"/>
    </source>
</evidence>
<dbReference type="OrthoDB" id="9134934at2"/>
<dbReference type="GO" id="GO:0016746">
    <property type="term" value="F:acyltransferase activity"/>
    <property type="evidence" value="ECO:0007669"/>
    <property type="project" value="UniProtKB-KW"/>
</dbReference>
<comment type="caution">
    <text evidence="7">The sequence shown here is derived from an EMBL/GenBank/DDBJ whole genome shotgun (WGS) entry which is preliminary data.</text>
</comment>
<sequence length="654" mass="69441">MVHIRSLSPTHSATPAADIDNRTAQAPRDESTSSTSRRPALGVPGLSTRRSAGAVPARRAAPVPASVPASASAPERAAGPVADAVANEPDIVGRIGEMKGYLAQLRTAHAEKREMVPARDAQFLDLLVAVENERDAALNLSAHRVDYKALSAGKAAGAGDLAKRAVTGMQTGGSWHAIVSMDGHEVALSARHDPERPMHVSAVVVDSTTGNFTPQDWGRLAMALGAHMNAALKRDGKPGDARVVINCLNTGVQKSNEGGAIFALAAMRDMPGEPDIASLHEQVLAGTAQWPGPFAARAVADNSLLGARFFKHMTLESNMQSLLAARPKLAEAPVNKKGETLAARQEARLGKHRPSFGLPYESSHSYATKRIHLYERALSRLEAAAAPQLLAARRDRLAARLDAMASYVLDLHRARKGKAAPPPSRDAEFTDLLVAGVNALDPQMRLSAHKIDVAQLAKRESGAVDSVSEALAEGMRNGGGWHAMLDLDGHHVALSARHDRDNPAHVSLAVLHGAGSPMSEEDWKSLAGLLGERLDESDPSSQGKLRLTRLDVSAIQPATGSALFALRAVKDMKTIDGIADLHIKTLADARNESEAVKTNGTSGVHLFDEEYDATANEHDANPLADPELLAEHIAMYRAALGHHERTLASMLRAG</sequence>
<feature type="region of interest" description="Disordered" evidence="6">
    <location>
        <begin position="1"/>
        <end position="81"/>
    </location>
</feature>